<keyword evidence="1" id="KW-0328">Glycosyltransferase</keyword>
<dbReference type="InterPro" id="IPR008893">
    <property type="entry name" value="WGR_domain"/>
</dbReference>
<evidence type="ECO:0000313" key="7">
    <source>
        <dbReference type="Proteomes" id="UP000308267"/>
    </source>
</evidence>
<proteinExistence type="predicted"/>
<dbReference type="GO" id="GO:0070212">
    <property type="term" value="P:protein poly-ADP-ribosylation"/>
    <property type="evidence" value="ECO:0007669"/>
    <property type="project" value="TreeGrafter"/>
</dbReference>
<evidence type="ECO:0000259" key="5">
    <source>
        <dbReference type="PROSITE" id="PS51977"/>
    </source>
</evidence>
<evidence type="ECO:0000256" key="1">
    <source>
        <dbReference type="ARBA" id="ARBA00022676"/>
    </source>
</evidence>
<protein>
    <recommendedName>
        <fullName evidence="5">WGR domain-containing protein</fullName>
    </recommendedName>
</protein>
<evidence type="ECO:0000313" key="6">
    <source>
        <dbReference type="EMBL" id="TGZ72523.1"/>
    </source>
</evidence>
<gene>
    <name evidence="6" type="ORF">CRM22_002036</name>
</gene>
<feature type="region of interest" description="Disordered" evidence="4">
    <location>
        <begin position="1"/>
        <end position="22"/>
    </location>
</feature>
<dbReference type="GO" id="GO:0006302">
    <property type="term" value="P:double-strand break repair"/>
    <property type="evidence" value="ECO:0007669"/>
    <property type="project" value="TreeGrafter"/>
</dbReference>
<dbReference type="PANTHER" id="PTHR10459">
    <property type="entry name" value="DNA LIGASE"/>
    <property type="match status" value="1"/>
</dbReference>
<feature type="domain" description="WGR" evidence="5">
    <location>
        <begin position="59"/>
        <end position="162"/>
    </location>
</feature>
<evidence type="ECO:0000256" key="3">
    <source>
        <dbReference type="ARBA" id="ARBA00023027"/>
    </source>
</evidence>
<dbReference type="SMART" id="SM00773">
    <property type="entry name" value="WGR"/>
    <property type="match status" value="1"/>
</dbReference>
<evidence type="ECO:0000256" key="4">
    <source>
        <dbReference type="SAM" id="MobiDB-lite"/>
    </source>
</evidence>
<keyword evidence="3" id="KW-0520">NAD</keyword>
<comment type="caution">
    <text evidence="6">The sequence shown here is derived from an EMBL/GenBank/DDBJ whole genome shotgun (WGS) entry which is preliminary data.</text>
</comment>
<dbReference type="GO" id="GO:0003950">
    <property type="term" value="F:NAD+ poly-ADP-ribosyltransferase activity"/>
    <property type="evidence" value="ECO:0007669"/>
    <property type="project" value="TreeGrafter"/>
</dbReference>
<keyword evidence="2" id="KW-0808">Transferase</keyword>
<organism evidence="6 7">
    <name type="scientific">Opisthorchis felineus</name>
    <dbReference type="NCBI Taxonomy" id="147828"/>
    <lineage>
        <taxon>Eukaryota</taxon>
        <taxon>Metazoa</taxon>
        <taxon>Spiralia</taxon>
        <taxon>Lophotrochozoa</taxon>
        <taxon>Platyhelminthes</taxon>
        <taxon>Trematoda</taxon>
        <taxon>Digenea</taxon>
        <taxon>Opisthorchiida</taxon>
        <taxon>Opisthorchiata</taxon>
        <taxon>Opisthorchiidae</taxon>
        <taxon>Opisthorchis</taxon>
    </lineage>
</organism>
<dbReference type="InterPro" id="IPR036930">
    <property type="entry name" value="WGR_dom_sf"/>
</dbReference>
<dbReference type="STRING" id="147828.A0A4S2M7X3"/>
<reference evidence="6 7" key="1">
    <citation type="journal article" date="2019" name="BMC Genomics">
        <title>New insights from Opisthorchis felineus genome: update on genomics of the epidemiologically important liver flukes.</title>
        <authorList>
            <person name="Ershov N.I."/>
            <person name="Mordvinov V.A."/>
            <person name="Prokhortchouk E.B."/>
            <person name="Pakharukova M.Y."/>
            <person name="Gunbin K.V."/>
            <person name="Ustyantsev K."/>
            <person name="Genaev M.A."/>
            <person name="Blinov A.G."/>
            <person name="Mazur A."/>
            <person name="Boulygina E."/>
            <person name="Tsygankova S."/>
            <person name="Khrameeva E."/>
            <person name="Chekanov N."/>
            <person name="Fan G."/>
            <person name="Xiao A."/>
            <person name="Zhang H."/>
            <person name="Xu X."/>
            <person name="Yang H."/>
            <person name="Solovyev V."/>
            <person name="Lee S.M."/>
            <person name="Liu X."/>
            <person name="Afonnikov D.A."/>
            <person name="Skryabin K.G."/>
        </authorList>
    </citation>
    <scope>NUCLEOTIDE SEQUENCE [LARGE SCALE GENOMIC DNA]</scope>
    <source>
        <strain evidence="6">AK-0245</strain>
        <tissue evidence="6">Whole organism</tissue>
    </source>
</reference>
<name>A0A4S2M7X3_OPIFE</name>
<dbReference type="SUPFAM" id="SSF142921">
    <property type="entry name" value="WGR domain-like"/>
    <property type="match status" value="1"/>
</dbReference>
<accession>A0A4S2M7X3</accession>
<dbReference type="GO" id="GO:1990404">
    <property type="term" value="F:NAD+-protein mono-ADP-ribosyltransferase activity"/>
    <property type="evidence" value="ECO:0007669"/>
    <property type="project" value="TreeGrafter"/>
</dbReference>
<dbReference type="PANTHER" id="PTHR10459:SF66">
    <property type="entry name" value="PROTEIN MONO-ADP-RIBOSYLTRANSFERASE PARP3"/>
    <property type="match status" value="1"/>
</dbReference>
<dbReference type="EMBL" id="SJOL01003587">
    <property type="protein sequence ID" value="TGZ72523.1"/>
    <property type="molecule type" value="Genomic_DNA"/>
</dbReference>
<sequence>MPPKRKVASAVKTPVKQAKTEGDTDEKLALKKKLSALKKVDDKKTHKVDKNFCVAGDITCRIHEDYDCTLNQTDVKNNNNKFYIIQLIVLEGNPVRYVVWTRWGRVVSPHSFRFFPRLSLVSGRNRTVSHPWSVRSTRTGHKVVREKIYRQNCEQMGRASEF</sequence>
<dbReference type="Proteomes" id="UP000308267">
    <property type="component" value="Unassembled WGS sequence"/>
</dbReference>
<dbReference type="GO" id="GO:0035861">
    <property type="term" value="C:site of double-strand break"/>
    <property type="evidence" value="ECO:0007669"/>
    <property type="project" value="TreeGrafter"/>
</dbReference>
<dbReference type="OrthoDB" id="429950at2759"/>
<dbReference type="AlphaFoldDB" id="A0A4S2M7X3"/>
<dbReference type="Pfam" id="PF05406">
    <property type="entry name" value="WGR"/>
    <property type="match status" value="1"/>
</dbReference>
<dbReference type="InterPro" id="IPR050800">
    <property type="entry name" value="ARTD/PARP"/>
</dbReference>
<dbReference type="PROSITE" id="PS51977">
    <property type="entry name" value="WGR"/>
    <property type="match status" value="1"/>
</dbReference>
<keyword evidence="7" id="KW-1185">Reference proteome</keyword>
<dbReference type="GO" id="GO:0005730">
    <property type="term" value="C:nucleolus"/>
    <property type="evidence" value="ECO:0007669"/>
    <property type="project" value="TreeGrafter"/>
</dbReference>
<evidence type="ECO:0000256" key="2">
    <source>
        <dbReference type="ARBA" id="ARBA00022679"/>
    </source>
</evidence>